<organism evidence="2 3">
    <name type="scientific">Fistulifera solaris</name>
    <name type="common">Oleaginous diatom</name>
    <dbReference type="NCBI Taxonomy" id="1519565"/>
    <lineage>
        <taxon>Eukaryota</taxon>
        <taxon>Sar</taxon>
        <taxon>Stramenopiles</taxon>
        <taxon>Ochrophyta</taxon>
        <taxon>Bacillariophyta</taxon>
        <taxon>Bacillariophyceae</taxon>
        <taxon>Bacillariophycidae</taxon>
        <taxon>Naviculales</taxon>
        <taxon>Naviculaceae</taxon>
        <taxon>Fistulifera</taxon>
    </lineage>
</organism>
<dbReference type="Proteomes" id="UP000198406">
    <property type="component" value="Unassembled WGS sequence"/>
</dbReference>
<accession>A0A1Z5KI01</accession>
<evidence type="ECO:0000313" key="2">
    <source>
        <dbReference type="EMBL" id="GAX25940.1"/>
    </source>
</evidence>
<feature type="region of interest" description="Disordered" evidence="1">
    <location>
        <begin position="184"/>
        <end position="209"/>
    </location>
</feature>
<comment type="caution">
    <text evidence="2">The sequence shown here is derived from an EMBL/GenBank/DDBJ whole genome shotgun (WGS) entry which is preliminary data.</text>
</comment>
<feature type="region of interest" description="Disordered" evidence="1">
    <location>
        <begin position="113"/>
        <end position="133"/>
    </location>
</feature>
<name>A0A1Z5KI01_FISSO</name>
<feature type="compositionally biased region" description="Polar residues" evidence="1">
    <location>
        <begin position="1"/>
        <end position="15"/>
    </location>
</feature>
<protein>
    <submittedName>
        <fullName evidence="2">Uncharacterized protein</fullName>
    </submittedName>
</protein>
<evidence type="ECO:0000313" key="3">
    <source>
        <dbReference type="Proteomes" id="UP000198406"/>
    </source>
</evidence>
<dbReference type="InParanoid" id="A0A1Z5KI01"/>
<proteinExistence type="predicted"/>
<evidence type="ECO:0000256" key="1">
    <source>
        <dbReference type="SAM" id="MobiDB-lite"/>
    </source>
</evidence>
<gene>
    <name evidence="2" type="ORF">FisN_6Hu020</name>
</gene>
<sequence length="279" mass="30398">MNTTFTPPRHSTSSCCLAPTPPTRKSSRPDLDKLSRVSSAPSKHLGSCDAPTPVTLQNAVFSRSVIAPGRRSISREKQISSTTLKAASSVILDTTSKQSTATAQSIGLVRTSSSCDRIPSKPMRMHSPVKASRQMRTIPPSWNEATSLSPLDFASQKEKSSAVIRKPDIKSNIFLQTLKSSTSISTSSKEARTNRNRPSKNKPRSLTHPTAHIEAIRLGRSPSSILEAAVLGASEVSDKDHLISRWDSSSSLSYPLRPHEALSPSLEFFLNKEEPRLSR</sequence>
<feature type="region of interest" description="Disordered" evidence="1">
    <location>
        <begin position="1"/>
        <end position="52"/>
    </location>
</feature>
<reference evidence="2 3" key="1">
    <citation type="journal article" date="2015" name="Plant Cell">
        <title>Oil accumulation by the oleaginous diatom Fistulifera solaris as revealed by the genome and transcriptome.</title>
        <authorList>
            <person name="Tanaka T."/>
            <person name="Maeda Y."/>
            <person name="Veluchamy A."/>
            <person name="Tanaka M."/>
            <person name="Abida H."/>
            <person name="Marechal E."/>
            <person name="Bowler C."/>
            <person name="Muto M."/>
            <person name="Sunaga Y."/>
            <person name="Tanaka M."/>
            <person name="Yoshino T."/>
            <person name="Taniguchi T."/>
            <person name="Fukuda Y."/>
            <person name="Nemoto M."/>
            <person name="Matsumoto M."/>
            <person name="Wong P.S."/>
            <person name="Aburatani S."/>
            <person name="Fujibuchi W."/>
        </authorList>
    </citation>
    <scope>NUCLEOTIDE SEQUENCE [LARGE SCALE GENOMIC DNA]</scope>
    <source>
        <strain evidence="2 3">JPCC DA0580</strain>
    </source>
</reference>
<dbReference type="EMBL" id="BDSP01000234">
    <property type="protein sequence ID" value="GAX25940.1"/>
    <property type="molecule type" value="Genomic_DNA"/>
</dbReference>
<feature type="compositionally biased region" description="Basic residues" evidence="1">
    <location>
        <begin position="194"/>
        <end position="205"/>
    </location>
</feature>
<dbReference type="AlphaFoldDB" id="A0A1Z5KI01"/>
<keyword evidence="3" id="KW-1185">Reference proteome</keyword>